<accession>A0AAD7VYV7</accession>
<dbReference type="Proteomes" id="UP001221898">
    <property type="component" value="Unassembled WGS sequence"/>
</dbReference>
<evidence type="ECO:0000256" key="1">
    <source>
        <dbReference type="SAM" id="Phobius"/>
    </source>
</evidence>
<comment type="caution">
    <text evidence="2">The sequence shown here is derived from an EMBL/GenBank/DDBJ whole genome shotgun (WGS) entry which is preliminary data.</text>
</comment>
<keyword evidence="1" id="KW-1133">Transmembrane helix</keyword>
<evidence type="ECO:0000313" key="3">
    <source>
        <dbReference type="Proteomes" id="UP001221898"/>
    </source>
</evidence>
<protein>
    <submittedName>
        <fullName evidence="2">Uncharacterized protein</fullName>
    </submittedName>
</protein>
<organism evidence="2 3">
    <name type="scientific">Aldrovandia affinis</name>
    <dbReference type="NCBI Taxonomy" id="143900"/>
    <lineage>
        <taxon>Eukaryota</taxon>
        <taxon>Metazoa</taxon>
        <taxon>Chordata</taxon>
        <taxon>Craniata</taxon>
        <taxon>Vertebrata</taxon>
        <taxon>Euteleostomi</taxon>
        <taxon>Actinopterygii</taxon>
        <taxon>Neopterygii</taxon>
        <taxon>Teleostei</taxon>
        <taxon>Notacanthiformes</taxon>
        <taxon>Halosauridae</taxon>
        <taxon>Aldrovandia</taxon>
    </lineage>
</organism>
<dbReference type="EMBL" id="JAINUG010000737">
    <property type="protein sequence ID" value="KAJ8362163.1"/>
    <property type="molecule type" value="Genomic_DNA"/>
</dbReference>
<keyword evidence="1" id="KW-0812">Transmembrane</keyword>
<name>A0AAD7VYV7_9TELE</name>
<keyword evidence="3" id="KW-1185">Reference proteome</keyword>
<gene>
    <name evidence="2" type="ORF">AAFF_G00391030</name>
</gene>
<reference evidence="2" key="1">
    <citation type="journal article" date="2023" name="Science">
        <title>Genome structures resolve the early diversification of teleost fishes.</title>
        <authorList>
            <person name="Parey E."/>
            <person name="Louis A."/>
            <person name="Montfort J."/>
            <person name="Bouchez O."/>
            <person name="Roques C."/>
            <person name="Iampietro C."/>
            <person name="Lluch J."/>
            <person name="Castinel A."/>
            <person name="Donnadieu C."/>
            <person name="Desvignes T."/>
            <person name="Floi Bucao C."/>
            <person name="Jouanno E."/>
            <person name="Wen M."/>
            <person name="Mejri S."/>
            <person name="Dirks R."/>
            <person name="Jansen H."/>
            <person name="Henkel C."/>
            <person name="Chen W.J."/>
            <person name="Zahm M."/>
            <person name="Cabau C."/>
            <person name="Klopp C."/>
            <person name="Thompson A.W."/>
            <person name="Robinson-Rechavi M."/>
            <person name="Braasch I."/>
            <person name="Lecointre G."/>
            <person name="Bobe J."/>
            <person name="Postlethwait J.H."/>
            <person name="Berthelot C."/>
            <person name="Roest Crollius H."/>
            <person name="Guiguen Y."/>
        </authorList>
    </citation>
    <scope>NUCLEOTIDE SEQUENCE</scope>
    <source>
        <strain evidence="2">NC1722</strain>
    </source>
</reference>
<proteinExistence type="predicted"/>
<evidence type="ECO:0000313" key="2">
    <source>
        <dbReference type="EMBL" id="KAJ8362163.1"/>
    </source>
</evidence>
<feature type="transmembrane region" description="Helical" evidence="1">
    <location>
        <begin position="56"/>
        <end position="82"/>
    </location>
</feature>
<sequence length="158" mass="17729">MRKLRDGEQIPLDHSGERYTVGFWIGSYQKEYACEGHRAGRPFYALISEAFKTTNIMLFCVSGLAGCLIIFITMVVLAFRCIKKCRPSVRRSLPSEAMHEEIDPTTETQGSPAVIGQHPLYATIQFRPLNQGSQAVIRQQHPIYSTIQSRPLTQGTAV</sequence>
<dbReference type="AlphaFoldDB" id="A0AAD7VYV7"/>
<keyword evidence="1" id="KW-0472">Membrane</keyword>